<evidence type="ECO:0000259" key="1">
    <source>
        <dbReference type="PROSITE" id="PS51186"/>
    </source>
</evidence>
<evidence type="ECO:0000313" key="3">
    <source>
        <dbReference type="Proteomes" id="UP000245778"/>
    </source>
</evidence>
<sequence>MDRIRMTGPESPYYRQAMELYAAGFSLHEQRRPEEQIQAMRDPAFHCDALVESGTFIGLLFYWEAVGVTYVEHFAVVEALRSSGAGSRALAAFCPAHAPVVLEIDPPVDAVSTRRKGFYQRLGFAENSYAHRHPPYRTGFAPHPLVVMSWPEALSPEAYSTFSRMLSHRVMRYAQVGISQLAAT</sequence>
<comment type="caution">
    <text evidence="2">The sequence shown here is derived from an EMBL/GenBank/DDBJ whole genome shotgun (WGS) entry which is preliminary data.</text>
</comment>
<dbReference type="SUPFAM" id="SSF55729">
    <property type="entry name" value="Acyl-CoA N-acyltransferases (Nat)"/>
    <property type="match status" value="1"/>
</dbReference>
<feature type="domain" description="N-acetyltransferase" evidence="1">
    <location>
        <begin position="4"/>
        <end position="153"/>
    </location>
</feature>
<evidence type="ECO:0000313" key="2">
    <source>
        <dbReference type="EMBL" id="PVY58714.1"/>
    </source>
</evidence>
<name>A0A2U1CCR3_9FIRM</name>
<protein>
    <submittedName>
        <fullName evidence="2">Acetyltransferase (GNAT) family protein</fullName>
    </submittedName>
</protein>
<accession>A0A2U1CCR3</accession>
<proteinExistence type="predicted"/>
<organism evidence="2 3">
    <name type="scientific">Intestinimonas butyriciproducens</name>
    <dbReference type="NCBI Taxonomy" id="1297617"/>
    <lineage>
        <taxon>Bacteria</taxon>
        <taxon>Bacillati</taxon>
        <taxon>Bacillota</taxon>
        <taxon>Clostridia</taxon>
        <taxon>Eubacteriales</taxon>
        <taxon>Intestinimonas</taxon>
    </lineage>
</organism>
<dbReference type="RefSeq" id="WP_075704006.1">
    <property type="nucleotide sequence ID" value="NZ_CAMREZ010000002.1"/>
</dbReference>
<dbReference type="InterPro" id="IPR000182">
    <property type="entry name" value="GNAT_dom"/>
</dbReference>
<dbReference type="OrthoDB" id="9127144at2"/>
<dbReference type="Pfam" id="PF00583">
    <property type="entry name" value="Acetyltransf_1"/>
    <property type="match status" value="1"/>
</dbReference>
<dbReference type="PROSITE" id="PS51186">
    <property type="entry name" value="GNAT"/>
    <property type="match status" value="1"/>
</dbReference>
<dbReference type="EMBL" id="QEKK01000004">
    <property type="protein sequence ID" value="PVY58714.1"/>
    <property type="molecule type" value="Genomic_DNA"/>
</dbReference>
<reference evidence="2 3" key="1">
    <citation type="submission" date="2018-04" db="EMBL/GenBank/DDBJ databases">
        <title>Genomic Encyclopedia of Type Strains, Phase IV (KMG-IV): sequencing the most valuable type-strain genomes for metagenomic binning, comparative biology and taxonomic classification.</title>
        <authorList>
            <person name="Goeker M."/>
        </authorList>
    </citation>
    <scope>NUCLEOTIDE SEQUENCE [LARGE SCALE GENOMIC DNA]</scope>
    <source>
        <strain evidence="2 3">DSM 26588</strain>
    </source>
</reference>
<dbReference type="GeneID" id="93229056"/>
<dbReference type="InterPro" id="IPR016181">
    <property type="entry name" value="Acyl_CoA_acyltransferase"/>
</dbReference>
<keyword evidence="2" id="KW-0808">Transferase</keyword>
<dbReference type="Proteomes" id="UP000245778">
    <property type="component" value="Unassembled WGS sequence"/>
</dbReference>
<dbReference type="AlphaFoldDB" id="A0A2U1CCR3"/>
<dbReference type="Gene3D" id="3.40.630.30">
    <property type="match status" value="1"/>
</dbReference>
<gene>
    <name evidence="2" type="ORF">C7373_104313</name>
</gene>
<dbReference type="GO" id="GO:0016747">
    <property type="term" value="F:acyltransferase activity, transferring groups other than amino-acyl groups"/>
    <property type="evidence" value="ECO:0007669"/>
    <property type="project" value="InterPro"/>
</dbReference>